<dbReference type="Pfam" id="PF00651">
    <property type="entry name" value="BTB"/>
    <property type="match status" value="1"/>
</dbReference>
<keyword evidence="6" id="KW-0391">Immunity</keyword>
<comment type="subcellular location">
    <subcellularLocation>
        <location evidence="1">Nucleus</location>
    </subcellularLocation>
</comment>
<dbReference type="GO" id="GO:0008270">
    <property type="term" value="F:zinc ion binding"/>
    <property type="evidence" value="ECO:0007669"/>
    <property type="project" value="UniProtKB-KW"/>
</dbReference>
<evidence type="ECO:0000256" key="3">
    <source>
        <dbReference type="ARBA" id="ARBA00022737"/>
    </source>
</evidence>
<sequence length="494" mass="55850">MVRCPILFDCTVVEHRATHQDAMASTADSCIQFTRHASDVLFNLNRLRSRDILTDVTILVDRQRFRAHKTVLMACSGLFYAIFTDQLKFNLNLISLDPDVDAEGFGILLDFMYTSRLPLRDSSIVVVMSTALYLQMDHVADACRRYLQSSEDICSTISSPRHDFLSSNTMLPPEALSFRKSEVTEHLIREATAPNGRPLSSRVYNCAADIETLGSQTPAKMDVDGDDLHIPQASKLNSIVNRSVDESVLDREQPSPAETYAAKCSSCESPGDQHPELCRHTPVSHLGEEVIETQSELSDSSSENGSFFCSECDCKFSDEASLKRHMVQSHSDKPYKCDRCQAAFRYKGNLASHKTVHTGEKPYRCNICGAQFNRPANLKTHTRIHSGEKPYKCETCGARFVQVAHLRAHVLIHTGEKPYPCEICGTRFRHLQTLKSHLRIHTGEKPYHCEKCNLHFRHKSQLRLHLRQKHGAITNTKAQYRVPAEPQSDIYRAR</sequence>
<keyword evidence="8" id="KW-0539">Nucleus</keyword>
<feature type="domain" description="C2H2-type" evidence="11">
    <location>
        <begin position="447"/>
        <end position="470"/>
    </location>
</feature>
<evidence type="ECO:0000259" key="11">
    <source>
        <dbReference type="PROSITE" id="PS50157"/>
    </source>
</evidence>
<accession>A0A401Q2R8</accession>
<dbReference type="GO" id="GO:0045580">
    <property type="term" value="P:regulation of T cell differentiation"/>
    <property type="evidence" value="ECO:0007669"/>
    <property type="project" value="UniProtKB-ARBA"/>
</dbReference>
<dbReference type="PANTHER" id="PTHR24394:SF36">
    <property type="entry name" value="B-CELL LYMPHOMA 6 PROTEIN ISOFORM X1"/>
    <property type="match status" value="1"/>
</dbReference>
<dbReference type="SUPFAM" id="SSF57667">
    <property type="entry name" value="beta-beta-alpha zinc fingers"/>
    <property type="match status" value="4"/>
</dbReference>
<dbReference type="InterPro" id="IPR013087">
    <property type="entry name" value="Znf_C2H2_type"/>
</dbReference>
<keyword evidence="5" id="KW-0862">Zinc</keyword>
<dbReference type="OrthoDB" id="5560627at2759"/>
<dbReference type="Gene3D" id="3.30.160.60">
    <property type="entry name" value="Classic Zinc Finger"/>
    <property type="match status" value="6"/>
</dbReference>
<feature type="domain" description="C2H2-type" evidence="11">
    <location>
        <begin position="307"/>
        <end position="335"/>
    </location>
</feature>
<gene>
    <name evidence="12" type="ORF">scyTo_0018779</name>
</gene>
<dbReference type="FunFam" id="3.30.160.60:FF:000105">
    <property type="entry name" value="B-cell CLL/lymphoma 6, member B"/>
    <property type="match status" value="2"/>
</dbReference>
<evidence type="ECO:0000256" key="2">
    <source>
        <dbReference type="ARBA" id="ARBA00022723"/>
    </source>
</evidence>
<dbReference type="AlphaFoldDB" id="A0A401Q2R8"/>
<dbReference type="GO" id="GO:0001227">
    <property type="term" value="F:DNA-binding transcription repressor activity, RNA polymerase II-specific"/>
    <property type="evidence" value="ECO:0007669"/>
    <property type="project" value="UniProtKB-ARBA"/>
</dbReference>
<dbReference type="CDD" id="cd18331">
    <property type="entry name" value="BTB_POZ_ZBTB27_BCL6"/>
    <property type="match status" value="1"/>
</dbReference>
<dbReference type="SUPFAM" id="SSF54695">
    <property type="entry name" value="POZ domain"/>
    <property type="match status" value="1"/>
</dbReference>
<dbReference type="FunFam" id="3.30.160.60:FF:000289">
    <property type="entry name" value="B-cell CLL/lymphoma 6, member B"/>
    <property type="match status" value="1"/>
</dbReference>
<evidence type="ECO:0000256" key="4">
    <source>
        <dbReference type="ARBA" id="ARBA00022771"/>
    </source>
</evidence>
<feature type="domain" description="C2H2-type" evidence="11">
    <location>
        <begin position="391"/>
        <end position="418"/>
    </location>
</feature>
<feature type="domain" description="C2H2-type" evidence="11">
    <location>
        <begin position="363"/>
        <end position="390"/>
    </location>
</feature>
<dbReference type="GO" id="GO:0042981">
    <property type="term" value="P:regulation of apoptotic process"/>
    <property type="evidence" value="ECO:0007669"/>
    <property type="project" value="UniProtKB-ARBA"/>
</dbReference>
<feature type="domain" description="C2H2-type" evidence="11">
    <location>
        <begin position="335"/>
        <end position="362"/>
    </location>
</feature>
<dbReference type="Gene3D" id="3.30.710.10">
    <property type="entry name" value="Potassium Channel Kv1.1, Chain A"/>
    <property type="match status" value="1"/>
</dbReference>
<dbReference type="GO" id="GO:1990837">
    <property type="term" value="F:sequence-specific double-stranded DNA binding"/>
    <property type="evidence" value="ECO:0007669"/>
    <property type="project" value="UniProtKB-ARBA"/>
</dbReference>
<keyword evidence="3" id="KW-0677">Repeat</keyword>
<evidence type="ECO:0000256" key="6">
    <source>
        <dbReference type="ARBA" id="ARBA00022859"/>
    </source>
</evidence>
<dbReference type="STRING" id="75743.A0A401Q2R8"/>
<dbReference type="SMART" id="SM00355">
    <property type="entry name" value="ZnF_C2H2"/>
    <property type="match status" value="7"/>
</dbReference>
<evidence type="ECO:0008006" key="14">
    <source>
        <dbReference type="Google" id="ProtNLM"/>
    </source>
</evidence>
<dbReference type="Proteomes" id="UP000288216">
    <property type="component" value="Unassembled WGS sequence"/>
</dbReference>
<dbReference type="GO" id="GO:0005634">
    <property type="term" value="C:nucleus"/>
    <property type="evidence" value="ECO:0007669"/>
    <property type="project" value="UniProtKB-SubCell"/>
</dbReference>
<dbReference type="GO" id="GO:0045597">
    <property type="term" value="P:positive regulation of cell differentiation"/>
    <property type="evidence" value="ECO:0007669"/>
    <property type="project" value="UniProtKB-ARBA"/>
</dbReference>
<dbReference type="PROSITE" id="PS50157">
    <property type="entry name" value="ZINC_FINGER_C2H2_2"/>
    <property type="match status" value="6"/>
</dbReference>
<evidence type="ECO:0000256" key="1">
    <source>
        <dbReference type="ARBA" id="ARBA00004123"/>
    </source>
</evidence>
<dbReference type="SMART" id="SM00225">
    <property type="entry name" value="BTB"/>
    <property type="match status" value="1"/>
</dbReference>
<name>A0A401Q2R8_SCYTO</name>
<dbReference type="GO" id="GO:0006954">
    <property type="term" value="P:inflammatory response"/>
    <property type="evidence" value="ECO:0007669"/>
    <property type="project" value="UniProtKB-KW"/>
</dbReference>
<dbReference type="InterPro" id="IPR011333">
    <property type="entry name" value="SKP1/BTB/POZ_sf"/>
</dbReference>
<dbReference type="FunFam" id="3.30.710.10:FF:000025">
    <property type="entry name" value="B-cell lymphoma 6 protein-like"/>
    <property type="match status" value="1"/>
</dbReference>
<keyword evidence="2" id="KW-0479">Metal-binding</keyword>
<dbReference type="GO" id="GO:1903037">
    <property type="term" value="P:regulation of leukocyte cell-cell adhesion"/>
    <property type="evidence" value="ECO:0007669"/>
    <property type="project" value="UniProtKB-ARBA"/>
</dbReference>
<keyword evidence="7" id="KW-0395">Inflammatory response</keyword>
<keyword evidence="13" id="KW-1185">Reference proteome</keyword>
<dbReference type="Pfam" id="PF00096">
    <property type="entry name" value="zf-C2H2"/>
    <property type="match status" value="5"/>
</dbReference>
<dbReference type="PROSITE" id="PS50097">
    <property type="entry name" value="BTB"/>
    <property type="match status" value="1"/>
</dbReference>
<feature type="domain" description="C2H2-type" evidence="11">
    <location>
        <begin position="419"/>
        <end position="446"/>
    </location>
</feature>
<dbReference type="EMBL" id="BFAA01013404">
    <property type="protein sequence ID" value="GCB79644.1"/>
    <property type="molecule type" value="Genomic_DNA"/>
</dbReference>
<dbReference type="PROSITE" id="PS00028">
    <property type="entry name" value="ZINC_FINGER_C2H2_1"/>
    <property type="match status" value="6"/>
</dbReference>
<dbReference type="OMA" id="SHNIGAD"/>
<dbReference type="InterPro" id="IPR000210">
    <property type="entry name" value="BTB/POZ_dom"/>
</dbReference>
<dbReference type="FunFam" id="3.30.160.60:FF:000457">
    <property type="entry name" value="B-cell lymphoma 6 protein-like"/>
    <property type="match status" value="1"/>
</dbReference>
<dbReference type="GO" id="GO:0002376">
    <property type="term" value="P:immune system process"/>
    <property type="evidence" value="ECO:0007669"/>
    <property type="project" value="UniProtKB-KW"/>
</dbReference>
<proteinExistence type="predicted"/>
<organism evidence="12 13">
    <name type="scientific">Scyliorhinus torazame</name>
    <name type="common">Cloudy catshark</name>
    <name type="synonym">Catulus torazame</name>
    <dbReference type="NCBI Taxonomy" id="75743"/>
    <lineage>
        <taxon>Eukaryota</taxon>
        <taxon>Metazoa</taxon>
        <taxon>Chordata</taxon>
        <taxon>Craniata</taxon>
        <taxon>Vertebrata</taxon>
        <taxon>Chondrichthyes</taxon>
        <taxon>Elasmobranchii</taxon>
        <taxon>Galeomorphii</taxon>
        <taxon>Galeoidea</taxon>
        <taxon>Carcharhiniformes</taxon>
        <taxon>Scyliorhinidae</taxon>
        <taxon>Scyliorhinus</taxon>
    </lineage>
</organism>
<evidence type="ECO:0000259" key="10">
    <source>
        <dbReference type="PROSITE" id="PS50097"/>
    </source>
</evidence>
<dbReference type="GO" id="GO:0003682">
    <property type="term" value="F:chromatin binding"/>
    <property type="evidence" value="ECO:0007669"/>
    <property type="project" value="UniProtKB-ARBA"/>
</dbReference>
<protein>
    <recommendedName>
        <fullName evidence="14">B-cell lymphoma 6 protein</fullName>
    </recommendedName>
</protein>
<dbReference type="GO" id="GO:0051251">
    <property type="term" value="P:positive regulation of lymphocyte activation"/>
    <property type="evidence" value="ECO:0007669"/>
    <property type="project" value="UniProtKB-ARBA"/>
</dbReference>
<reference evidence="12 13" key="1">
    <citation type="journal article" date="2018" name="Nat. Ecol. Evol.">
        <title>Shark genomes provide insights into elasmobranch evolution and the origin of vertebrates.</title>
        <authorList>
            <person name="Hara Y"/>
            <person name="Yamaguchi K"/>
            <person name="Onimaru K"/>
            <person name="Kadota M"/>
            <person name="Koyanagi M"/>
            <person name="Keeley SD"/>
            <person name="Tatsumi K"/>
            <person name="Tanaka K"/>
            <person name="Motone F"/>
            <person name="Kageyama Y"/>
            <person name="Nozu R"/>
            <person name="Adachi N"/>
            <person name="Nishimura O"/>
            <person name="Nakagawa R"/>
            <person name="Tanegashima C"/>
            <person name="Kiyatake I"/>
            <person name="Matsumoto R"/>
            <person name="Murakumo K"/>
            <person name="Nishida K"/>
            <person name="Terakita A"/>
            <person name="Kuratani S"/>
            <person name="Sato K"/>
            <person name="Hyodo S Kuraku.S."/>
        </authorList>
    </citation>
    <scope>NUCLEOTIDE SEQUENCE [LARGE SCALE GENOMIC DNA]</scope>
</reference>
<dbReference type="InterPro" id="IPR036236">
    <property type="entry name" value="Znf_C2H2_sf"/>
</dbReference>
<evidence type="ECO:0000256" key="7">
    <source>
        <dbReference type="ARBA" id="ARBA00023198"/>
    </source>
</evidence>
<comment type="caution">
    <text evidence="12">The sequence shown here is derived from an EMBL/GenBank/DDBJ whole genome shotgun (WGS) entry which is preliminary data.</text>
</comment>
<evidence type="ECO:0000256" key="5">
    <source>
        <dbReference type="ARBA" id="ARBA00022833"/>
    </source>
</evidence>
<feature type="domain" description="BTB" evidence="10">
    <location>
        <begin position="54"/>
        <end position="121"/>
    </location>
</feature>
<evidence type="ECO:0000313" key="12">
    <source>
        <dbReference type="EMBL" id="GCB79644.1"/>
    </source>
</evidence>
<dbReference type="PANTHER" id="PTHR24394">
    <property type="entry name" value="ZINC FINGER PROTEIN"/>
    <property type="match status" value="1"/>
</dbReference>
<dbReference type="FunFam" id="3.30.160.60:FF:001790">
    <property type="entry name" value="BCL6A, transcription repressor a"/>
    <property type="match status" value="1"/>
</dbReference>
<evidence type="ECO:0000256" key="8">
    <source>
        <dbReference type="ARBA" id="ARBA00023242"/>
    </source>
</evidence>
<evidence type="ECO:0000313" key="13">
    <source>
        <dbReference type="Proteomes" id="UP000288216"/>
    </source>
</evidence>
<keyword evidence="4 9" id="KW-0863">Zinc-finger</keyword>
<evidence type="ECO:0000256" key="9">
    <source>
        <dbReference type="PROSITE-ProRule" id="PRU00042"/>
    </source>
</evidence>